<name>A0AA35KVX0_9SAUR</name>
<proteinExistence type="predicted"/>
<accession>A0AA35KVX0</accession>
<dbReference type="EMBL" id="OX395134">
    <property type="protein sequence ID" value="CAI5784543.1"/>
    <property type="molecule type" value="Genomic_DNA"/>
</dbReference>
<feature type="non-terminal residue" evidence="1">
    <location>
        <position position="76"/>
    </location>
</feature>
<gene>
    <name evidence="1" type="ORF">PODLI_1B025631</name>
</gene>
<keyword evidence="2" id="KW-1185">Reference proteome</keyword>
<feature type="non-terminal residue" evidence="1">
    <location>
        <position position="1"/>
    </location>
</feature>
<protein>
    <submittedName>
        <fullName evidence="1">Uncharacterized protein</fullName>
    </submittedName>
</protein>
<dbReference type="AlphaFoldDB" id="A0AA35KVX0"/>
<reference evidence="1" key="1">
    <citation type="submission" date="2022-12" db="EMBL/GenBank/DDBJ databases">
        <authorList>
            <person name="Alioto T."/>
            <person name="Alioto T."/>
            <person name="Gomez Garrido J."/>
        </authorList>
    </citation>
    <scope>NUCLEOTIDE SEQUENCE</scope>
</reference>
<sequence>FQWVRAAATAFHDSNTTAAYQEDKLRPGGAFTAVQKCCWSARLVPLVRALTLPPHLSWEVTMTLLPEALAVAQSHQ</sequence>
<evidence type="ECO:0000313" key="2">
    <source>
        <dbReference type="Proteomes" id="UP001178461"/>
    </source>
</evidence>
<organism evidence="1 2">
    <name type="scientific">Podarcis lilfordi</name>
    <name type="common">Lilford's wall lizard</name>
    <dbReference type="NCBI Taxonomy" id="74358"/>
    <lineage>
        <taxon>Eukaryota</taxon>
        <taxon>Metazoa</taxon>
        <taxon>Chordata</taxon>
        <taxon>Craniata</taxon>
        <taxon>Vertebrata</taxon>
        <taxon>Euteleostomi</taxon>
        <taxon>Lepidosauria</taxon>
        <taxon>Squamata</taxon>
        <taxon>Bifurcata</taxon>
        <taxon>Unidentata</taxon>
        <taxon>Episquamata</taxon>
        <taxon>Laterata</taxon>
        <taxon>Lacertibaenia</taxon>
        <taxon>Lacertidae</taxon>
        <taxon>Podarcis</taxon>
    </lineage>
</organism>
<dbReference type="Proteomes" id="UP001178461">
    <property type="component" value="Chromosome 9"/>
</dbReference>
<evidence type="ECO:0000313" key="1">
    <source>
        <dbReference type="EMBL" id="CAI5784543.1"/>
    </source>
</evidence>